<dbReference type="PANTHER" id="PTHR13471">
    <property type="entry name" value="TETRATRICOPEPTIDE-LIKE HELICAL"/>
    <property type="match status" value="1"/>
</dbReference>
<evidence type="ECO:0000256" key="2">
    <source>
        <dbReference type="ARBA" id="ARBA00009265"/>
    </source>
</evidence>
<dbReference type="Proteomes" id="UP000027002">
    <property type="component" value="Chromosome 3"/>
</dbReference>
<dbReference type="AlphaFoldDB" id="A0A8E5MH40"/>
<sequence>MTDPAGENDARLAVPRFSSFRAEKPEVHARPKAKEPRSRHADKDAPTKSPARHARHRDSRRDHHGLDGSHSRRRHRRRSPSRRKSRDAPQPPEASPEGTSSPVFIVDTEGDRFISRYGGVDRSQIPSYYRHGSGRVLGTQGRLVLHRDGPRDQFSLRYPGEGPSILGKGGLRSESVYLRGQPIRVRPRIKRDDLGAEDHDSGYLSVGGSKRRKLGHVDSESSADEGPSYRSIEGRAKAEAFQDESDEQTSEDGEAVDLSEANPLKWKTIQLNGRVKEHPGDIDAWLELVDHQDLLQRAEASLDERAAASVARSFSEIKVSMLESALSNASAAQDRARLLVRLMREGAKVWSSNMAARRWLELSAEEAGDFELWRAHVDFEMSSVTTIQFDRVKSMLVERLKGAAHVSGLQPNVDTSEAIYVFLRAMRFIHDSGYKELAVAAWQALLEINFLRPISSQTEDRDNMASFRDFWESELPRLGDADAQGWRRYATTSGPTEAPEPVAQEPLEQISTGDVYKAWGHSERCHSERAGRPARTMDDGTEDDPFRVVMFSDIEPWLFAIPESEVKGEVGGELIDAFLVFCGLPPAFRASKWTELAVSDQFTFRSAPVGTGVRNEMPHDADGHVQRATPEFDVGNANVAMSASLLFPGTSWFRYFSSHTKHLAVDAAQILRTLGQLVHLADVGALSVYYLGFAHGQDASMVKKVAKALLKKYPNAADVYNAYALAEMAAGNREIAVKVISSAADSSWLSAGALGFQLFKSSSWMELQTGRKNHAVWRLCSAFDNGGQHAGHDVDTESVSPTVVLKTRQALSSRIQECFYQGKICDAGIYIEGLVLLAYLTVGGCTEPASEAQGNISAAVDVLGNMSAEFESHGYGHSSSHERVLQFGANVLYLNAQRGPFRRQFLRDTLSAFLEPFPQNTMFLALAEWADSGLRVVDETRQLLRERILVEGRDSISGRIFSVTHEMKRGNASSTGAAFEHALSSEVCKFNAGLWASYVDFCTANKQLRGRAKDVFYKAVRHCPWSKEVLMGAFGALIRDMESDELRSVYNTMTGKGLRVHVDLEDRKADILGAASMPSDASLSVHLGGNPGSSLPRIIGFTQLSRSDSFLASSGLVLERCSELDDCAERQW</sequence>
<feature type="compositionally biased region" description="Basic and acidic residues" evidence="4">
    <location>
        <begin position="21"/>
        <end position="46"/>
    </location>
</feature>
<evidence type="ECO:0000313" key="6">
    <source>
        <dbReference type="Proteomes" id="UP000027002"/>
    </source>
</evidence>
<keyword evidence="6" id="KW-1185">Reference proteome</keyword>
<feature type="region of interest" description="Disordered" evidence="4">
    <location>
        <begin position="1"/>
        <end position="107"/>
    </location>
</feature>
<dbReference type="InterPro" id="IPR013633">
    <property type="entry name" value="NRDE-2"/>
</dbReference>
<dbReference type="RefSeq" id="XP_042996939.1">
    <property type="nucleotide sequence ID" value="XM_043141005.1"/>
</dbReference>
<feature type="compositionally biased region" description="Basic and acidic residues" evidence="4">
    <location>
        <begin position="59"/>
        <end position="70"/>
    </location>
</feature>
<dbReference type="GO" id="GO:0071013">
    <property type="term" value="C:catalytic step 2 spliceosome"/>
    <property type="evidence" value="ECO:0007669"/>
    <property type="project" value="TreeGrafter"/>
</dbReference>
<evidence type="ECO:0008006" key="7">
    <source>
        <dbReference type="Google" id="ProtNLM"/>
    </source>
</evidence>
<comment type="similarity">
    <text evidence="2">Belongs to the NRDE2 family.</text>
</comment>
<dbReference type="OrthoDB" id="297219at2759"/>
<evidence type="ECO:0000313" key="5">
    <source>
        <dbReference type="EMBL" id="QUC19266.1"/>
    </source>
</evidence>
<dbReference type="Gene3D" id="1.25.40.10">
    <property type="entry name" value="Tetratricopeptide repeat domain"/>
    <property type="match status" value="1"/>
</dbReference>
<feature type="compositionally biased region" description="Basic and acidic residues" evidence="4">
    <location>
        <begin position="190"/>
        <end position="201"/>
    </location>
</feature>
<dbReference type="InterPro" id="IPR011990">
    <property type="entry name" value="TPR-like_helical_dom_sf"/>
</dbReference>
<proteinExistence type="inferred from homology"/>
<dbReference type="GO" id="GO:0031048">
    <property type="term" value="P:regulatory ncRNA-mediated heterochromatin formation"/>
    <property type="evidence" value="ECO:0007669"/>
    <property type="project" value="TreeGrafter"/>
</dbReference>
<gene>
    <name evidence="5" type="ORF">UV8b_03507</name>
</gene>
<evidence type="ECO:0000256" key="3">
    <source>
        <dbReference type="ARBA" id="ARBA00023242"/>
    </source>
</evidence>
<evidence type="ECO:0000256" key="1">
    <source>
        <dbReference type="ARBA" id="ARBA00004123"/>
    </source>
</evidence>
<dbReference type="KEGG" id="uvi:66064285"/>
<keyword evidence="3" id="KW-0539">Nucleus</keyword>
<accession>A0A8E5MH40</accession>
<dbReference type="GO" id="GO:1902369">
    <property type="term" value="P:negative regulation of RNA catabolic process"/>
    <property type="evidence" value="ECO:0007669"/>
    <property type="project" value="TreeGrafter"/>
</dbReference>
<evidence type="ECO:0000256" key="4">
    <source>
        <dbReference type="SAM" id="MobiDB-lite"/>
    </source>
</evidence>
<dbReference type="EMBL" id="CP072755">
    <property type="protein sequence ID" value="QUC19266.1"/>
    <property type="molecule type" value="Genomic_DNA"/>
</dbReference>
<feature type="compositionally biased region" description="Basic residues" evidence="4">
    <location>
        <begin position="71"/>
        <end position="85"/>
    </location>
</feature>
<feature type="compositionally biased region" description="Acidic residues" evidence="4">
    <location>
        <begin position="241"/>
        <end position="257"/>
    </location>
</feature>
<dbReference type="PANTHER" id="PTHR13471:SF0">
    <property type="entry name" value="NUCLEAR EXOSOME REGULATOR NRDE2"/>
    <property type="match status" value="1"/>
</dbReference>
<organism evidence="5 6">
    <name type="scientific">Ustilaginoidea virens</name>
    <name type="common">Rice false smut fungus</name>
    <name type="synonym">Villosiclava virens</name>
    <dbReference type="NCBI Taxonomy" id="1159556"/>
    <lineage>
        <taxon>Eukaryota</taxon>
        <taxon>Fungi</taxon>
        <taxon>Dikarya</taxon>
        <taxon>Ascomycota</taxon>
        <taxon>Pezizomycotina</taxon>
        <taxon>Sordariomycetes</taxon>
        <taxon>Hypocreomycetidae</taxon>
        <taxon>Hypocreales</taxon>
        <taxon>Clavicipitaceae</taxon>
        <taxon>Ustilaginoidea</taxon>
    </lineage>
</organism>
<dbReference type="GeneID" id="66064285"/>
<reference evidence="5" key="1">
    <citation type="submission" date="2020-03" db="EMBL/GenBank/DDBJ databases">
        <title>A mixture of massive structural variations and highly conserved coding sequences in Ustilaginoidea virens genome.</title>
        <authorList>
            <person name="Zhang K."/>
            <person name="Zhao Z."/>
            <person name="Zhang Z."/>
            <person name="Li Y."/>
            <person name="Hsiang T."/>
            <person name="Sun W."/>
        </authorList>
    </citation>
    <scope>NUCLEOTIDE SEQUENCE</scope>
    <source>
        <strain evidence="5">UV-8b</strain>
    </source>
</reference>
<dbReference type="Pfam" id="PF08424">
    <property type="entry name" value="NRDE-2"/>
    <property type="match status" value="1"/>
</dbReference>
<comment type="subcellular location">
    <subcellularLocation>
        <location evidence="1">Nucleus</location>
    </subcellularLocation>
</comment>
<name>A0A8E5MH40_USTVR</name>
<feature type="region of interest" description="Disordered" evidence="4">
    <location>
        <begin position="189"/>
        <end position="259"/>
    </location>
</feature>
<protein>
    <recommendedName>
        <fullName evidence="7">DUF1740-domain-containing protein</fullName>
    </recommendedName>
</protein>